<evidence type="ECO:0000313" key="3">
    <source>
        <dbReference type="Proteomes" id="UP000596145"/>
    </source>
</evidence>
<gene>
    <name evidence="2" type="ORF">I6I10_07200</name>
</gene>
<accession>A0A7T4JWA1</accession>
<evidence type="ECO:0000259" key="1">
    <source>
        <dbReference type="Pfam" id="PF09851"/>
    </source>
</evidence>
<dbReference type="EMBL" id="CP066007">
    <property type="protein sequence ID" value="QQB47701.1"/>
    <property type="molecule type" value="Genomic_DNA"/>
</dbReference>
<dbReference type="Pfam" id="PF09851">
    <property type="entry name" value="SHOCT"/>
    <property type="match status" value="1"/>
</dbReference>
<dbReference type="AlphaFoldDB" id="A0A7T4JWA1"/>
<organism evidence="2 3">
    <name type="scientific">Corynebacterium glucuronolyticum</name>
    <dbReference type="NCBI Taxonomy" id="39791"/>
    <lineage>
        <taxon>Bacteria</taxon>
        <taxon>Bacillati</taxon>
        <taxon>Actinomycetota</taxon>
        <taxon>Actinomycetes</taxon>
        <taxon>Mycobacteriales</taxon>
        <taxon>Corynebacteriaceae</taxon>
        <taxon>Corynebacterium</taxon>
    </lineage>
</organism>
<dbReference type="Proteomes" id="UP000596145">
    <property type="component" value="Chromosome"/>
</dbReference>
<feature type="domain" description="SHOCT" evidence="1">
    <location>
        <begin position="62"/>
        <end position="89"/>
    </location>
</feature>
<evidence type="ECO:0000313" key="2">
    <source>
        <dbReference type="EMBL" id="QQB47701.1"/>
    </source>
</evidence>
<dbReference type="InterPro" id="IPR018649">
    <property type="entry name" value="SHOCT"/>
</dbReference>
<proteinExistence type="predicted"/>
<protein>
    <submittedName>
        <fullName evidence="2">SHOCT domain-containing protein</fullName>
    </submittedName>
</protein>
<reference evidence="2 3" key="1">
    <citation type="submission" date="2020-12" db="EMBL/GenBank/DDBJ databases">
        <title>FDA dAtabase for Regulatory Grade micrObial Sequences (FDA-ARGOS): Supporting development and validation of Infectious Disease Dx tests.</title>
        <authorList>
            <person name="Sproer C."/>
            <person name="Gronow S."/>
            <person name="Severitt S."/>
            <person name="Schroder I."/>
            <person name="Tallon L."/>
            <person name="Sadzewicz L."/>
            <person name="Zhao X."/>
            <person name="Boylan J."/>
            <person name="Ott S."/>
            <person name="Bowen H."/>
            <person name="Vavikolanu K."/>
            <person name="Mehta A."/>
            <person name="Aluvathingal J."/>
            <person name="Nadendla S."/>
            <person name="Lowell S."/>
            <person name="Myers T."/>
            <person name="Yan Y."/>
            <person name="Sichtig H."/>
        </authorList>
    </citation>
    <scope>NUCLEOTIDE SEQUENCE [LARGE SCALE GENOMIC DNA]</scope>
    <source>
        <strain evidence="2 3">FDAARGOS_1053</strain>
    </source>
</reference>
<dbReference type="OrthoDB" id="5996503at2"/>
<name>A0A7T4JWA1_9CORY</name>
<sequence length="91" mass="9414">METGASFKGDSVKITASGSVIEVTTLPKGRGAEFADRLRNLRDTVHQPAPAASPTPATGGIEQLQKLAELHDAGILTDEEFAAAKAKALGL</sequence>